<dbReference type="InterPro" id="IPR047180">
    <property type="entry name" value="HoxX-like"/>
</dbReference>
<dbReference type="Gene3D" id="3.40.50.12230">
    <property type="match status" value="1"/>
</dbReference>
<dbReference type="InterPro" id="IPR036291">
    <property type="entry name" value="NAD(P)-bd_dom_sf"/>
</dbReference>
<dbReference type="PROSITE" id="PS00166">
    <property type="entry name" value="ENOYL_COA_HYDRATASE"/>
    <property type="match status" value="1"/>
</dbReference>
<reference evidence="4" key="1">
    <citation type="submission" date="2021-02" db="EMBL/GenBank/DDBJ databases">
        <authorList>
            <person name="Nowell W R."/>
        </authorList>
    </citation>
    <scope>NUCLEOTIDE SEQUENCE</scope>
</reference>
<dbReference type="Pfam" id="PF02911">
    <property type="entry name" value="Formyl_trans_C"/>
    <property type="match status" value="1"/>
</dbReference>
<dbReference type="SUPFAM" id="SSF53328">
    <property type="entry name" value="Formyltransferase"/>
    <property type="match status" value="1"/>
</dbReference>
<gene>
    <name evidence="5" type="ORF">EDS130_LOCUS7014</name>
    <name evidence="4" type="ORF">XAT740_LOCUS3468</name>
</gene>
<dbReference type="InterPro" id="IPR011034">
    <property type="entry name" value="Formyl_transferase-like_C_sf"/>
</dbReference>
<dbReference type="InterPro" id="IPR029045">
    <property type="entry name" value="ClpP/crotonase-like_dom_sf"/>
</dbReference>
<evidence type="ECO:0000313" key="5">
    <source>
        <dbReference type="EMBL" id="CAF0844885.1"/>
    </source>
</evidence>
<dbReference type="PANTHER" id="PTHR43388:SF1">
    <property type="entry name" value="HYDROGENASE MATURATION FACTOR HOXX"/>
    <property type="match status" value="1"/>
</dbReference>
<dbReference type="OrthoDB" id="5126881at2759"/>
<dbReference type="SUPFAM" id="SSF53223">
    <property type="entry name" value="Aminoacid dehydrogenase-like, N-terminal domain"/>
    <property type="match status" value="1"/>
</dbReference>
<dbReference type="Pfam" id="PF00763">
    <property type="entry name" value="THF_DHG_CYH"/>
    <property type="match status" value="1"/>
</dbReference>
<dbReference type="GO" id="GO:0006730">
    <property type="term" value="P:one-carbon metabolic process"/>
    <property type="evidence" value="ECO:0007669"/>
    <property type="project" value="UniProtKB-KW"/>
</dbReference>
<keyword evidence="6" id="KW-1185">Reference proteome</keyword>
<name>A0A813TLI8_ADIRI</name>
<dbReference type="SMART" id="SM00997">
    <property type="entry name" value="AdoHcyase_NAD"/>
    <property type="match status" value="1"/>
</dbReference>
<dbReference type="PANTHER" id="PTHR43388">
    <property type="entry name" value="HYDROGENASE MATURATION FACTOR HOXX"/>
    <property type="match status" value="1"/>
</dbReference>
<dbReference type="InterPro" id="IPR036477">
    <property type="entry name" value="Formyl_transf_N_sf"/>
</dbReference>
<dbReference type="HAMAP" id="MF_01576">
    <property type="entry name" value="THF_DHG_CYH"/>
    <property type="match status" value="1"/>
</dbReference>
<proteinExistence type="inferred from homology"/>
<dbReference type="Gene3D" id="3.40.50.10860">
    <property type="entry name" value="Leucine Dehydrogenase, chain A, domain 1"/>
    <property type="match status" value="1"/>
</dbReference>
<dbReference type="Pfam" id="PF00551">
    <property type="entry name" value="Formyl_trans_N"/>
    <property type="match status" value="1"/>
</dbReference>
<dbReference type="CDD" id="cd06558">
    <property type="entry name" value="crotonase-like"/>
    <property type="match status" value="1"/>
</dbReference>
<evidence type="ECO:0000256" key="2">
    <source>
        <dbReference type="RuleBase" id="RU003707"/>
    </source>
</evidence>
<evidence type="ECO:0000313" key="6">
    <source>
        <dbReference type="Proteomes" id="UP000663828"/>
    </source>
</evidence>
<comment type="caution">
    <text evidence="4">The sequence shown here is derived from an EMBL/GenBank/DDBJ whole genome shotgun (WGS) entry which is preliminary data.</text>
</comment>
<dbReference type="InterPro" id="IPR020630">
    <property type="entry name" value="THF_DH/CycHdrlase_cat_dom"/>
</dbReference>
<accession>A0A813TLI8</accession>
<dbReference type="Gene3D" id="3.40.50.720">
    <property type="entry name" value="NAD(P)-binding Rossmann-like Domain"/>
    <property type="match status" value="1"/>
</dbReference>
<comment type="similarity">
    <text evidence="2">Belongs to the enoyl-CoA hydratase/isomerase family.</text>
</comment>
<organism evidence="4 6">
    <name type="scientific">Adineta ricciae</name>
    <name type="common">Rotifer</name>
    <dbReference type="NCBI Taxonomy" id="249248"/>
    <lineage>
        <taxon>Eukaryota</taxon>
        <taxon>Metazoa</taxon>
        <taxon>Spiralia</taxon>
        <taxon>Gnathifera</taxon>
        <taxon>Rotifera</taxon>
        <taxon>Eurotatoria</taxon>
        <taxon>Bdelloidea</taxon>
        <taxon>Adinetida</taxon>
        <taxon>Adinetidae</taxon>
        <taxon>Adineta</taxon>
    </lineage>
</organism>
<dbReference type="Proteomes" id="UP000663828">
    <property type="component" value="Unassembled WGS sequence"/>
</dbReference>
<evidence type="ECO:0000313" key="4">
    <source>
        <dbReference type="EMBL" id="CAF0811113.1"/>
    </source>
</evidence>
<dbReference type="EMBL" id="CAJNOR010000133">
    <property type="protein sequence ID" value="CAF0811113.1"/>
    <property type="molecule type" value="Genomic_DNA"/>
</dbReference>
<dbReference type="InterPro" id="IPR002376">
    <property type="entry name" value="Formyl_transf_N"/>
</dbReference>
<dbReference type="AlphaFoldDB" id="A0A813TLI8"/>
<dbReference type="InterPro" id="IPR015878">
    <property type="entry name" value="Ado_hCys_hydrolase_NAD-bd"/>
</dbReference>
<sequence length="896" mass="101097">MHASNAIRLLNWRLFRNCYSKRFVHSAWSTLEREIKNGRQSLDILFIVTSHNTMSQKALCLLSSTLQCRVMVELHSNEKLVERVQMHKPDLIICPFLTRTIPNQIYRDYITLIVHPGPVGDRGRHSVDRWVLERPKEWGVTILEAVEEMDAGPVWAEEKLDTEQHLPQTATKSDAYNILTTLAMKGLREIYHKIFLGHYPGVEQPASLKSLPLNTLKQRDCAIDWSSDSASTIARKIQSRDSQPGLLDSICNIPLYLFGAHVQPLNKPIHTPPKTILAKDKNAFLISCADSTSALWITHLKNALDKKNPFKLPAAQVLPSTSALLQNYLSFEDIHVDVEDDVCYVQWDFYNGAMRDDHCYRLKQAIRQNINASVKVVVLLGSLRYFSNGIDLNTIEASDNPVEQSQKYIHAINDLIRYLMIDLSDKIVVSVLRGHAGAGGAMMSLASDFIFIHENSIINAHYRTMGLFGSEYWTFNLPSRLGSVAQANSLVNHLQPMNAQQAVTSGFADFTYSAWNEVEEKITNDILPNLSEHLKWKAHKRQENITKFGHPEACRHREIKIMNDNFASFEYIRARYQFVRKVPTNTTPFHLLSIGSKQATMMKGQACAAHIYNEIKSKYEPNDRNVPALGCLLAGSKPESELYVRMKEKNLREKVNFKTHIVQLQPGENDNLFGLKLERVIREWNADPNIHGILVQLPFPEHLKQYQSGVLKLIHPQKDIDGLLYPNSSFVPCAAQAIIWLLDWYDVKLNGKNVVVVGSSKLVGEPVSLLCKARGATVTICSIHTQDLREAFSHADIIITATGSAHLIHGDLLPENRPLVIVDAGVSHDPPHIRGDVHMDSVRDKCILITPPVGAVGPVTIAALAHNLFQAYLAQEKLSSEHHLEHTHTNLLQYMI</sequence>
<dbReference type="SUPFAM" id="SSF52096">
    <property type="entry name" value="ClpP/crotonase"/>
    <property type="match status" value="1"/>
</dbReference>
<dbReference type="InterPro" id="IPR000672">
    <property type="entry name" value="THF_DH/CycHdrlase"/>
</dbReference>
<dbReference type="InterPro" id="IPR046346">
    <property type="entry name" value="Aminoacid_DH-like_N_sf"/>
</dbReference>
<dbReference type="InterPro" id="IPR020631">
    <property type="entry name" value="THF_DH/CycHdrlase_NAD-bd_dom"/>
</dbReference>
<dbReference type="InterPro" id="IPR005793">
    <property type="entry name" value="Formyl_trans_C"/>
</dbReference>
<dbReference type="GO" id="GO:0004488">
    <property type="term" value="F:methylenetetrahydrofolate dehydrogenase (NADP+) activity"/>
    <property type="evidence" value="ECO:0007669"/>
    <property type="project" value="InterPro"/>
</dbReference>
<keyword evidence="1" id="KW-0554">One-carbon metabolism</keyword>
<dbReference type="Proteomes" id="UP000663852">
    <property type="component" value="Unassembled WGS sequence"/>
</dbReference>
<dbReference type="PRINTS" id="PR00085">
    <property type="entry name" value="THFDHDRGNASE"/>
</dbReference>
<dbReference type="SUPFAM" id="SSF50486">
    <property type="entry name" value="FMT C-terminal domain-like"/>
    <property type="match status" value="1"/>
</dbReference>
<dbReference type="InterPro" id="IPR001753">
    <property type="entry name" value="Enoyl-CoA_hydra/iso"/>
</dbReference>
<dbReference type="Gene3D" id="3.90.226.10">
    <property type="entry name" value="2-enoyl-CoA Hydratase, Chain A, domain 1"/>
    <property type="match status" value="1"/>
</dbReference>
<evidence type="ECO:0000259" key="3">
    <source>
        <dbReference type="SMART" id="SM00997"/>
    </source>
</evidence>
<dbReference type="InterPro" id="IPR018376">
    <property type="entry name" value="Enoyl-CoA_hyd/isom_CS"/>
</dbReference>
<protein>
    <recommendedName>
        <fullName evidence="3">S-adenosyl-L-homocysteine hydrolase NAD binding domain-containing protein</fullName>
    </recommendedName>
</protein>
<feature type="domain" description="S-adenosyl-L-homocysteine hydrolase NAD binding" evidence="3">
    <location>
        <begin position="734"/>
        <end position="853"/>
    </location>
</feature>
<evidence type="ECO:0000256" key="1">
    <source>
        <dbReference type="ARBA" id="ARBA00022563"/>
    </source>
</evidence>
<dbReference type="SUPFAM" id="SSF51735">
    <property type="entry name" value="NAD(P)-binding Rossmann-fold domains"/>
    <property type="match status" value="1"/>
</dbReference>
<dbReference type="Pfam" id="PF02882">
    <property type="entry name" value="THF_DHG_CYH_C"/>
    <property type="match status" value="1"/>
</dbReference>
<dbReference type="EMBL" id="CAJNOJ010000021">
    <property type="protein sequence ID" value="CAF0844885.1"/>
    <property type="molecule type" value="Genomic_DNA"/>
</dbReference>
<dbReference type="Pfam" id="PF00378">
    <property type="entry name" value="ECH_1"/>
    <property type="match status" value="1"/>
</dbReference>